<protein>
    <submittedName>
        <fullName evidence="2">Uncharacterized protein</fullName>
    </submittedName>
</protein>
<dbReference type="InParanoid" id="A0A165AYR9"/>
<evidence type="ECO:0000313" key="2">
    <source>
        <dbReference type="EMBL" id="KZS99909.1"/>
    </source>
</evidence>
<proteinExistence type="predicted"/>
<accession>A0A165AYR9</accession>
<dbReference type="AlphaFoldDB" id="A0A165AYR9"/>
<dbReference type="Proteomes" id="UP000076871">
    <property type="component" value="Unassembled WGS sequence"/>
</dbReference>
<dbReference type="GeneID" id="63824455"/>
<evidence type="ECO:0000313" key="3">
    <source>
        <dbReference type="Proteomes" id="UP000076871"/>
    </source>
</evidence>
<keyword evidence="3" id="KW-1185">Reference proteome</keyword>
<organism evidence="2 3">
    <name type="scientific">Laetiporus sulphureus 93-53</name>
    <dbReference type="NCBI Taxonomy" id="1314785"/>
    <lineage>
        <taxon>Eukaryota</taxon>
        <taxon>Fungi</taxon>
        <taxon>Dikarya</taxon>
        <taxon>Basidiomycota</taxon>
        <taxon>Agaricomycotina</taxon>
        <taxon>Agaricomycetes</taxon>
        <taxon>Polyporales</taxon>
        <taxon>Laetiporus</taxon>
    </lineage>
</organism>
<sequence>MAMPPTLWVAWMQMLGALTQKKSNLKVHFDNDVETADAESHTDLPSQEPLSFPAGIVTSSTLCLSPTVGYADHGSVRLRDEDGGESPRATARSHPRAEAQSQNKDIRFLELEAKNLVEIVGAMSQEVENVIEESDSPLPRNEVLTRTRESTTHMAEDLIKFDRLSAIINSWIALVKLRLALVEVVVPTCPPLQSGTPAKLACQSASAIKSVEKDVHIL</sequence>
<reference evidence="2 3" key="1">
    <citation type="journal article" date="2016" name="Mol. Biol. Evol.">
        <title>Comparative Genomics of Early-Diverging Mushroom-Forming Fungi Provides Insights into the Origins of Lignocellulose Decay Capabilities.</title>
        <authorList>
            <person name="Nagy L.G."/>
            <person name="Riley R."/>
            <person name="Tritt A."/>
            <person name="Adam C."/>
            <person name="Daum C."/>
            <person name="Floudas D."/>
            <person name="Sun H."/>
            <person name="Yadav J.S."/>
            <person name="Pangilinan J."/>
            <person name="Larsson K.H."/>
            <person name="Matsuura K."/>
            <person name="Barry K."/>
            <person name="Labutti K."/>
            <person name="Kuo R."/>
            <person name="Ohm R.A."/>
            <person name="Bhattacharya S.S."/>
            <person name="Shirouzu T."/>
            <person name="Yoshinaga Y."/>
            <person name="Martin F.M."/>
            <person name="Grigoriev I.V."/>
            <person name="Hibbett D.S."/>
        </authorList>
    </citation>
    <scope>NUCLEOTIDE SEQUENCE [LARGE SCALE GENOMIC DNA]</scope>
    <source>
        <strain evidence="2 3">93-53</strain>
    </source>
</reference>
<evidence type="ECO:0000256" key="1">
    <source>
        <dbReference type="SAM" id="MobiDB-lite"/>
    </source>
</evidence>
<dbReference type="EMBL" id="KV427706">
    <property type="protein sequence ID" value="KZS99909.1"/>
    <property type="molecule type" value="Genomic_DNA"/>
</dbReference>
<name>A0A165AYR9_9APHY</name>
<dbReference type="RefSeq" id="XP_040757650.1">
    <property type="nucleotide sequence ID" value="XM_040907426.1"/>
</dbReference>
<dbReference type="OrthoDB" id="3230534at2759"/>
<feature type="region of interest" description="Disordered" evidence="1">
    <location>
        <begin position="74"/>
        <end position="103"/>
    </location>
</feature>
<gene>
    <name evidence="2" type="ORF">LAESUDRAFT_718436</name>
</gene>